<evidence type="ECO:0000313" key="1">
    <source>
        <dbReference type="EMBL" id="MFC3834226.1"/>
    </source>
</evidence>
<gene>
    <name evidence="1" type="ORF">ACFOSB_15345</name>
</gene>
<keyword evidence="2" id="KW-1185">Reference proteome</keyword>
<sequence length="48" mass="5187">MAEDDEALLDTAENLVSTGMIRVRTCRCEDVPMGDSSTLTVITRSVSP</sequence>
<name>A0ABV7ZDQ1_9DEIO</name>
<dbReference type="EMBL" id="JBHRZG010000022">
    <property type="protein sequence ID" value="MFC3834226.1"/>
    <property type="molecule type" value="Genomic_DNA"/>
</dbReference>
<dbReference type="RefSeq" id="WP_380102692.1">
    <property type="nucleotide sequence ID" value="NZ_JBHRZG010000022.1"/>
</dbReference>
<evidence type="ECO:0000313" key="2">
    <source>
        <dbReference type="Proteomes" id="UP001595803"/>
    </source>
</evidence>
<reference evidence="2" key="1">
    <citation type="journal article" date="2019" name="Int. J. Syst. Evol. Microbiol.">
        <title>The Global Catalogue of Microorganisms (GCM) 10K type strain sequencing project: providing services to taxonomists for standard genome sequencing and annotation.</title>
        <authorList>
            <consortium name="The Broad Institute Genomics Platform"/>
            <consortium name="The Broad Institute Genome Sequencing Center for Infectious Disease"/>
            <person name="Wu L."/>
            <person name="Ma J."/>
        </authorList>
    </citation>
    <scope>NUCLEOTIDE SEQUENCE [LARGE SCALE GENOMIC DNA]</scope>
    <source>
        <strain evidence="2">CCTCC AB 2017081</strain>
    </source>
</reference>
<comment type="caution">
    <text evidence="1">The sequence shown here is derived from an EMBL/GenBank/DDBJ whole genome shotgun (WGS) entry which is preliminary data.</text>
</comment>
<organism evidence="1 2">
    <name type="scientific">Deinococcus rufus</name>
    <dbReference type="NCBI Taxonomy" id="2136097"/>
    <lineage>
        <taxon>Bacteria</taxon>
        <taxon>Thermotogati</taxon>
        <taxon>Deinococcota</taxon>
        <taxon>Deinococci</taxon>
        <taxon>Deinococcales</taxon>
        <taxon>Deinococcaceae</taxon>
        <taxon>Deinococcus</taxon>
    </lineage>
</organism>
<protein>
    <submittedName>
        <fullName evidence="1">Uncharacterized protein</fullName>
    </submittedName>
</protein>
<dbReference type="Proteomes" id="UP001595803">
    <property type="component" value="Unassembled WGS sequence"/>
</dbReference>
<accession>A0ABV7ZDQ1</accession>
<proteinExistence type="predicted"/>